<dbReference type="InterPro" id="IPR012334">
    <property type="entry name" value="Pectin_lyas_fold"/>
</dbReference>
<sequence length="513" mass="57333">MIQRLGIFARVSRDPLRSFSTRFRISHIWAVVALLTVGLCPCWAAEFRIDSQETFDHLRTSTFRPGDVILFHRGSRFKGMFAPAGSGTDGNPIVVKSYGHGKRPRIDAGGKHPAGFLLQDSTFWEVNGLEITNIDGTDQDQGTLFGIYVVVTGDSKATNDGIVRHIYIDDCDIHDVNGLVAGKKRGGIHVHIMNCRATRFDDLRITNNRIRRVGGVGIGNDSSCGRVVLRPGREVTENLWTNVYVAGNHVDQTGRNNVIARCSKDAVYEFNTLANSSRFDTGHSIFCFNTDGIRIQHNEAYGNIGDDHHDRGGFDADYNCVNTFIQYNYSHDNMWFCGIMKKPNRNVTIRYNISQNEQSGLYFYGFDSSLDAENIQIYNNTHYTRKGLQAVVFPENRTPLNTHFSNNIFYFEGKGRWGNSGKAINTTFHNNLYFHVPPRETDASAILRDPRFLKPGITGTGIDLRTRKSLLGYRLIAGSPAIDRGVPVESGLQATNFFGSPIPRYSVNIGAAE</sequence>
<dbReference type="Proteomes" id="UP001202961">
    <property type="component" value="Unassembled WGS sequence"/>
</dbReference>
<gene>
    <name evidence="1" type="ORF">NB063_05720</name>
</gene>
<evidence type="ECO:0000313" key="2">
    <source>
        <dbReference type="Proteomes" id="UP001202961"/>
    </source>
</evidence>
<proteinExistence type="predicted"/>
<dbReference type="SMART" id="SM00710">
    <property type="entry name" value="PbH1"/>
    <property type="match status" value="5"/>
</dbReference>
<comment type="caution">
    <text evidence="1">The sequence shown here is derived from an EMBL/GenBank/DDBJ whole genome shotgun (WGS) entry which is preliminary data.</text>
</comment>
<accession>A0ABT0U054</accession>
<keyword evidence="2" id="KW-1185">Reference proteome</keyword>
<name>A0ABT0U054_9BACT</name>
<dbReference type="SUPFAM" id="SSF51126">
    <property type="entry name" value="Pectin lyase-like"/>
    <property type="match status" value="1"/>
</dbReference>
<dbReference type="InterPro" id="IPR006626">
    <property type="entry name" value="PbH1"/>
</dbReference>
<dbReference type="RefSeq" id="WP_250927793.1">
    <property type="nucleotide sequence ID" value="NZ_JAMQBK010000017.1"/>
</dbReference>
<protein>
    <submittedName>
        <fullName evidence="1">Right-handed parallel beta-helix repeat-containing protein</fullName>
    </submittedName>
</protein>
<reference evidence="1 2" key="1">
    <citation type="journal article" date="2022" name="Syst. Appl. Microbiol.">
        <title>Rhodopirellula aestuarii sp. nov., a novel member of the genus Rhodopirellula isolated from brackish sediments collected in the Tagus River estuary, Portugal.</title>
        <authorList>
            <person name="Vitorino I.R."/>
            <person name="Klimek D."/>
            <person name="Calusinska M."/>
            <person name="Lobo-da-Cunha A."/>
            <person name="Vasconcelos V."/>
            <person name="Lage O.M."/>
        </authorList>
    </citation>
    <scope>NUCLEOTIDE SEQUENCE [LARGE SCALE GENOMIC DNA]</scope>
    <source>
        <strain evidence="1 2">ICT_H3.1</strain>
    </source>
</reference>
<organism evidence="1 2">
    <name type="scientific">Aporhodopirellula aestuarii</name>
    <dbReference type="NCBI Taxonomy" id="2950107"/>
    <lineage>
        <taxon>Bacteria</taxon>
        <taxon>Pseudomonadati</taxon>
        <taxon>Planctomycetota</taxon>
        <taxon>Planctomycetia</taxon>
        <taxon>Pirellulales</taxon>
        <taxon>Pirellulaceae</taxon>
        <taxon>Aporhodopirellula</taxon>
    </lineage>
</organism>
<evidence type="ECO:0000313" key="1">
    <source>
        <dbReference type="EMBL" id="MCM2370121.1"/>
    </source>
</evidence>
<dbReference type="InterPro" id="IPR011050">
    <property type="entry name" value="Pectin_lyase_fold/virulence"/>
</dbReference>
<dbReference type="Gene3D" id="2.160.20.10">
    <property type="entry name" value="Single-stranded right-handed beta-helix, Pectin lyase-like"/>
    <property type="match status" value="1"/>
</dbReference>
<dbReference type="EMBL" id="JAMQBK010000017">
    <property type="protein sequence ID" value="MCM2370121.1"/>
    <property type="molecule type" value="Genomic_DNA"/>
</dbReference>